<dbReference type="Pfam" id="PF08044">
    <property type="entry name" value="DUF1707"/>
    <property type="match status" value="1"/>
</dbReference>
<keyword evidence="1" id="KW-0472">Membrane</keyword>
<accession>A0A6A9V070</accession>
<feature type="transmembrane region" description="Helical" evidence="1">
    <location>
        <begin position="97"/>
        <end position="113"/>
    </location>
</feature>
<organism evidence="3 4">
    <name type="scientific">Auraticoccus cholistanensis</name>
    <dbReference type="NCBI Taxonomy" id="2656650"/>
    <lineage>
        <taxon>Bacteria</taxon>
        <taxon>Bacillati</taxon>
        <taxon>Actinomycetota</taxon>
        <taxon>Actinomycetes</taxon>
        <taxon>Propionibacteriales</taxon>
        <taxon>Propionibacteriaceae</taxon>
        <taxon>Auraticoccus</taxon>
    </lineage>
</organism>
<feature type="domain" description="DUF1707" evidence="2">
    <location>
        <begin position="11"/>
        <end position="62"/>
    </location>
</feature>
<dbReference type="InterPro" id="IPR012551">
    <property type="entry name" value="DUF1707_SHOCT-like"/>
</dbReference>
<reference evidence="3 4" key="1">
    <citation type="submission" date="2019-12" db="EMBL/GenBank/DDBJ databases">
        <title>Auraticoccus cholistani sp. nov., an actinomycete isolated from soil of Cholistan desert.</title>
        <authorList>
            <person name="Cheema M.T."/>
        </authorList>
    </citation>
    <scope>NUCLEOTIDE SEQUENCE [LARGE SCALE GENOMIC DNA]</scope>
    <source>
        <strain evidence="3 4">F435</strain>
    </source>
</reference>
<keyword evidence="1" id="KW-0812">Transmembrane</keyword>
<name>A0A6A9V070_9ACTN</name>
<protein>
    <submittedName>
        <fullName evidence="3">DUF1707 domain-containing protein</fullName>
    </submittedName>
</protein>
<evidence type="ECO:0000256" key="1">
    <source>
        <dbReference type="SAM" id="Phobius"/>
    </source>
</evidence>
<sequence length="156" mass="16956">MPDVPDQPAPRIGDRERDLAVEYLQEHHAAGRLSTAEFDERMGRALAARVEADLLPLFVDLPEPRIGPGRSVAELATRAAAPVPTGPSRRMVVTGKLLAGASWPVAIVAASLLGWGSFWWFVFIPLFVTPWLLGVFGLDEDGEPGGQRDDEDDSSR</sequence>
<comment type="caution">
    <text evidence="3">The sequence shown here is derived from an EMBL/GenBank/DDBJ whole genome shotgun (WGS) entry which is preliminary data.</text>
</comment>
<evidence type="ECO:0000313" key="3">
    <source>
        <dbReference type="EMBL" id="MVA74910.1"/>
    </source>
</evidence>
<dbReference type="EMBL" id="WPCU01000003">
    <property type="protein sequence ID" value="MVA74910.1"/>
    <property type="molecule type" value="Genomic_DNA"/>
</dbReference>
<evidence type="ECO:0000259" key="2">
    <source>
        <dbReference type="Pfam" id="PF08044"/>
    </source>
</evidence>
<dbReference type="RefSeq" id="WP_156607567.1">
    <property type="nucleotide sequence ID" value="NZ_WPCU01000003.1"/>
</dbReference>
<gene>
    <name evidence="3" type="ORF">GC722_02530</name>
</gene>
<evidence type="ECO:0000313" key="4">
    <source>
        <dbReference type="Proteomes" id="UP000435304"/>
    </source>
</evidence>
<dbReference type="Proteomes" id="UP000435304">
    <property type="component" value="Unassembled WGS sequence"/>
</dbReference>
<dbReference type="AlphaFoldDB" id="A0A6A9V070"/>
<proteinExistence type="predicted"/>
<keyword evidence="4" id="KW-1185">Reference proteome</keyword>
<keyword evidence="1" id="KW-1133">Transmembrane helix</keyword>